<organism evidence="2 3">
    <name type="scientific">Crocosphaera chwakensis CCY0110</name>
    <dbReference type="NCBI Taxonomy" id="391612"/>
    <lineage>
        <taxon>Bacteria</taxon>
        <taxon>Bacillati</taxon>
        <taxon>Cyanobacteriota</taxon>
        <taxon>Cyanophyceae</taxon>
        <taxon>Oscillatoriophycideae</taxon>
        <taxon>Chroococcales</taxon>
        <taxon>Aphanothecaceae</taxon>
        <taxon>Crocosphaera</taxon>
        <taxon>Crocosphaera chwakensis</taxon>
    </lineage>
</organism>
<keyword evidence="1" id="KW-1133">Transmembrane helix</keyword>
<keyword evidence="1" id="KW-0812">Transmembrane</keyword>
<accession>A3IWT4</accession>
<comment type="caution">
    <text evidence="2">The sequence shown here is derived from an EMBL/GenBank/DDBJ whole genome shotgun (WGS) entry which is preliminary data.</text>
</comment>
<evidence type="ECO:0000313" key="2">
    <source>
        <dbReference type="EMBL" id="EAZ89089.1"/>
    </source>
</evidence>
<gene>
    <name evidence="2" type="ORF">CY0110_08761</name>
</gene>
<sequence length="65" mass="7541">MRFQKNTFVEDLSKTFFLSLEVLGQQINYILCTPGLNILFWVIMIQILVALVLTDLSSTNTFNHF</sequence>
<dbReference type="OrthoDB" id="9887551at2"/>
<reference evidence="2 3" key="1">
    <citation type="submission" date="2007-03" db="EMBL/GenBank/DDBJ databases">
        <authorList>
            <person name="Stal L."/>
            <person name="Ferriera S."/>
            <person name="Johnson J."/>
            <person name="Kravitz S."/>
            <person name="Beeson K."/>
            <person name="Sutton G."/>
            <person name="Rogers Y.-H."/>
            <person name="Friedman R."/>
            <person name="Frazier M."/>
            <person name="Venter J.C."/>
        </authorList>
    </citation>
    <scope>NUCLEOTIDE SEQUENCE [LARGE SCALE GENOMIC DNA]</scope>
    <source>
        <strain evidence="2 3">CCY0110</strain>
    </source>
</reference>
<dbReference type="Proteomes" id="UP000003781">
    <property type="component" value="Unassembled WGS sequence"/>
</dbReference>
<dbReference type="EMBL" id="AAXW01000055">
    <property type="protein sequence ID" value="EAZ89089.1"/>
    <property type="molecule type" value="Genomic_DNA"/>
</dbReference>
<keyword evidence="3" id="KW-1185">Reference proteome</keyword>
<feature type="transmembrane region" description="Helical" evidence="1">
    <location>
        <begin position="38"/>
        <end position="56"/>
    </location>
</feature>
<evidence type="ECO:0000313" key="3">
    <source>
        <dbReference type="Proteomes" id="UP000003781"/>
    </source>
</evidence>
<keyword evidence="1" id="KW-0472">Membrane</keyword>
<evidence type="ECO:0000256" key="1">
    <source>
        <dbReference type="SAM" id="Phobius"/>
    </source>
</evidence>
<protein>
    <submittedName>
        <fullName evidence="2">Uncharacterized protein</fullName>
    </submittedName>
</protein>
<proteinExistence type="predicted"/>
<dbReference type="RefSeq" id="WP_008277840.1">
    <property type="nucleotide sequence ID" value="NZ_AAXW01000055.1"/>
</dbReference>
<name>A3IWT4_9CHRO</name>
<dbReference type="AlphaFoldDB" id="A3IWT4"/>